<keyword evidence="2" id="KW-0540">Nuclease</keyword>
<dbReference type="GO" id="GO:0003676">
    <property type="term" value="F:nucleic acid binding"/>
    <property type="evidence" value="ECO:0007669"/>
    <property type="project" value="InterPro"/>
</dbReference>
<evidence type="ECO:0000313" key="2">
    <source>
        <dbReference type="EMBL" id="SHN72135.1"/>
    </source>
</evidence>
<dbReference type="PANTHER" id="PTHR47765:SF2">
    <property type="entry name" value="EXONUCLEASE MUT-7 HOMOLOG"/>
    <property type="match status" value="1"/>
</dbReference>
<evidence type="ECO:0000259" key="1">
    <source>
        <dbReference type="SMART" id="SM00474"/>
    </source>
</evidence>
<reference evidence="2 3" key="1">
    <citation type="submission" date="2016-12" db="EMBL/GenBank/DDBJ databases">
        <authorList>
            <person name="Song W.-J."/>
            <person name="Kurnit D.M."/>
        </authorList>
    </citation>
    <scope>NUCLEOTIDE SEQUENCE [LARGE SCALE GENOMIC DNA]</scope>
    <source>
        <strain evidence="2 3">DSM 11393</strain>
    </source>
</reference>
<dbReference type="GO" id="GO:0006139">
    <property type="term" value="P:nucleobase-containing compound metabolic process"/>
    <property type="evidence" value="ECO:0007669"/>
    <property type="project" value="InterPro"/>
</dbReference>
<keyword evidence="2" id="KW-0378">Hydrolase</keyword>
<dbReference type="PANTHER" id="PTHR47765">
    <property type="entry name" value="3'-5' EXONUCLEASE DOMAIN-CONTAINING PROTEIN"/>
    <property type="match status" value="1"/>
</dbReference>
<sequence>MKPDIIALDRTEINTLPLKSYEGEICIINSYSQLLKFLPLLKNETITGFDTETKPTFRKGHINMPALIQLACKDIVFLIKLNQVTLVSELIELLESPKIIKTGVGIKEDLNGLKKLKDFNSKNIIDLGNIAQQHNIGVQSLRGLTASLLGFRISKTAQCSNWNQPELSQQQIKYAATDAWVSRELYIAFKKHKLITE</sequence>
<name>A0A1M7TN49_9BACT</name>
<feature type="domain" description="3'-5' exonuclease" evidence="1">
    <location>
        <begin position="25"/>
        <end position="195"/>
    </location>
</feature>
<dbReference type="RefSeq" id="WP_072697957.1">
    <property type="nucleotide sequence ID" value="NZ_FRDI01000016.1"/>
</dbReference>
<proteinExistence type="predicted"/>
<organism evidence="2 3">
    <name type="scientific">Desulfovibrio litoralis DSM 11393</name>
    <dbReference type="NCBI Taxonomy" id="1121455"/>
    <lineage>
        <taxon>Bacteria</taxon>
        <taxon>Pseudomonadati</taxon>
        <taxon>Thermodesulfobacteriota</taxon>
        <taxon>Desulfovibrionia</taxon>
        <taxon>Desulfovibrionales</taxon>
        <taxon>Desulfovibrionaceae</taxon>
        <taxon>Desulfovibrio</taxon>
    </lineage>
</organism>
<dbReference type="GO" id="GO:0008408">
    <property type="term" value="F:3'-5' exonuclease activity"/>
    <property type="evidence" value="ECO:0007669"/>
    <property type="project" value="InterPro"/>
</dbReference>
<keyword evidence="2" id="KW-0269">Exonuclease</keyword>
<dbReference type="OrthoDB" id="9793333at2"/>
<dbReference type="CDD" id="cd06141">
    <property type="entry name" value="WRN_exo"/>
    <property type="match status" value="1"/>
</dbReference>
<dbReference type="STRING" id="1121455.SAMN02745728_02288"/>
<accession>A0A1M7TN49</accession>
<evidence type="ECO:0000313" key="3">
    <source>
        <dbReference type="Proteomes" id="UP000186469"/>
    </source>
</evidence>
<dbReference type="Proteomes" id="UP000186469">
    <property type="component" value="Unassembled WGS sequence"/>
</dbReference>
<protein>
    <submittedName>
        <fullName evidence="2">3'-5' exonuclease</fullName>
    </submittedName>
</protein>
<dbReference type="SMART" id="SM00474">
    <property type="entry name" value="35EXOc"/>
    <property type="match status" value="1"/>
</dbReference>
<dbReference type="InterPro" id="IPR002562">
    <property type="entry name" value="3'-5'_exonuclease_dom"/>
</dbReference>
<dbReference type="SUPFAM" id="SSF53098">
    <property type="entry name" value="Ribonuclease H-like"/>
    <property type="match status" value="1"/>
</dbReference>
<dbReference type="AlphaFoldDB" id="A0A1M7TN49"/>
<dbReference type="Gene3D" id="3.30.420.10">
    <property type="entry name" value="Ribonuclease H-like superfamily/Ribonuclease H"/>
    <property type="match status" value="1"/>
</dbReference>
<keyword evidence="3" id="KW-1185">Reference proteome</keyword>
<dbReference type="InterPro" id="IPR012337">
    <property type="entry name" value="RNaseH-like_sf"/>
</dbReference>
<dbReference type="InterPro" id="IPR052408">
    <property type="entry name" value="Exonuclease_MUT-7-like"/>
</dbReference>
<dbReference type="Pfam" id="PF01612">
    <property type="entry name" value="DNA_pol_A_exo1"/>
    <property type="match status" value="1"/>
</dbReference>
<gene>
    <name evidence="2" type="ORF">SAMN02745728_02288</name>
</gene>
<dbReference type="EMBL" id="FRDI01000016">
    <property type="protein sequence ID" value="SHN72135.1"/>
    <property type="molecule type" value="Genomic_DNA"/>
</dbReference>
<dbReference type="InterPro" id="IPR036397">
    <property type="entry name" value="RNaseH_sf"/>
</dbReference>